<keyword evidence="3" id="KW-1185">Reference proteome</keyword>
<keyword evidence="1" id="KW-0732">Signal</keyword>
<organism evidence="2 3">
    <name type="scientific">Daphnia galeata</name>
    <dbReference type="NCBI Taxonomy" id="27404"/>
    <lineage>
        <taxon>Eukaryota</taxon>
        <taxon>Metazoa</taxon>
        <taxon>Ecdysozoa</taxon>
        <taxon>Arthropoda</taxon>
        <taxon>Crustacea</taxon>
        <taxon>Branchiopoda</taxon>
        <taxon>Diplostraca</taxon>
        <taxon>Cladocera</taxon>
        <taxon>Anomopoda</taxon>
        <taxon>Daphniidae</taxon>
        <taxon>Daphnia</taxon>
    </lineage>
</organism>
<protein>
    <submittedName>
        <fullName evidence="2">Uncharacterized protein</fullName>
    </submittedName>
</protein>
<evidence type="ECO:0000313" key="2">
    <source>
        <dbReference type="EMBL" id="CAH0098360.1"/>
    </source>
</evidence>
<evidence type="ECO:0000256" key="1">
    <source>
        <dbReference type="SAM" id="SignalP"/>
    </source>
</evidence>
<dbReference type="AlphaFoldDB" id="A0A8J2VY95"/>
<accession>A0A8J2VY95</accession>
<comment type="caution">
    <text evidence="2">The sequence shown here is derived from an EMBL/GenBank/DDBJ whole genome shotgun (WGS) entry which is preliminary data.</text>
</comment>
<sequence length="300" mass="33554">MNFFFLLSLIFAATMAVPFYPEMSATSFRNDRVSRIETPGPLEVPSSVLPRQQLPSFISGLLFFKYIKFIVTTTCINPSNYQICLILAISAFYASLQLINILINCAIFPSANCPCSNFPTSCRISSNSDDTPVSFHFNDTYVQNILAATEMVMSNPSAQNVDALLNLIIDFATANNTLSVRELSAVEQKQHLMLPVSKAVLPFFSAKSQTTAQANIELKTDSTDSTPNPLYMLFSHHKIVPFFYHFQWPVYPEVPHNPPSYRYIPSDSNRDFINYARSVNCSNCIAIDNAQAMLCAVSFI</sequence>
<dbReference type="Proteomes" id="UP000789390">
    <property type="component" value="Unassembled WGS sequence"/>
</dbReference>
<dbReference type="EMBL" id="CAKKLH010000002">
    <property type="protein sequence ID" value="CAH0098360.1"/>
    <property type="molecule type" value="Genomic_DNA"/>
</dbReference>
<feature type="signal peptide" evidence="1">
    <location>
        <begin position="1"/>
        <end position="16"/>
    </location>
</feature>
<feature type="chain" id="PRO_5035284071" evidence="1">
    <location>
        <begin position="17"/>
        <end position="300"/>
    </location>
</feature>
<gene>
    <name evidence="2" type="ORF">DGAL_LOCUS412</name>
</gene>
<proteinExistence type="predicted"/>
<evidence type="ECO:0000313" key="3">
    <source>
        <dbReference type="Proteomes" id="UP000789390"/>
    </source>
</evidence>
<reference evidence="2" key="1">
    <citation type="submission" date="2021-11" db="EMBL/GenBank/DDBJ databases">
        <authorList>
            <person name="Schell T."/>
        </authorList>
    </citation>
    <scope>NUCLEOTIDE SEQUENCE</scope>
    <source>
        <strain evidence="2">M5</strain>
    </source>
</reference>
<name>A0A8J2VY95_9CRUS</name>